<dbReference type="Gene3D" id="3.30.9.10">
    <property type="entry name" value="D-Amino Acid Oxidase, subunit A, domain 2"/>
    <property type="match status" value="1"/>
</dbReference>
<dbReference type="Gene3D" id="3.50.50.60">
    <property type="entry name" value="FAD/NAD(P)-binding domain"/>
    <property type="match status" value="1"/>
</dbReference>
<dbReference type="KEGG" id="pme:NATL1_21851"/>
<organism evidence="3 4">
    <name type="scientific">Prochlorococcus marinus (strain NATL1A)</name>
    <dbReference type="NCBI Taxonomy" id="167555"/>
    <lineage>
        <taxon>Bacteria</taxon>
        <taxon>Bacillati</taxon>
        <taxon>Cyanobacteriota</taxon>
        <taxon>Cyanophyceae</taxon>
        <taxon>Synechococcales</taxon>
        <taxon>Prochlorococcaceae</taxon>
        <taxon>Prochlorococcus</taxon>
    </lineage>
</organism>
<dbReference type="InterPro" id="IPR036188">
    <property type="entry name" value="FAD/NAD-bd_sf"/>
</dbReference>
<protein>
    <submittedName>
        <fullName evidence="3">NAD binding site:D-amino acid oxidase</fullName>
        <ecNumber evidence="3">1.4.3.3</ecNumber>
    </submittedName>
</protein>
<dbReference type="eggNOG" id="COG0665">
    <property type="taxonomic scope" value="Bacteria"/>
</dbReference>
<accession>A2C5I1</accession>
<sequence>MQMNSQKTEKKHTEISIVGGGIAGITTAFHLGKKGYQINLIDPTLNSEINNLNPKNGTQASLGVLMGNIYKRSKGRAFLLRKKSMKLWKEWLTQINYSETDLILEKPLIKLASSDKEYQSMIELSHNKKTYGIELLDQNSLDFWNSIFETRLIGGLISHEDGRLNPIKLIKSLMESLDQIKINKIEKSVIRISKNNNLNDKSWTINLENNQSINQDYIIICSALNTQNLLKPLGHEILLEPILGQVIELELKKETPNWKEWPAILNYQSINFIHHDPNRMLIGATVEKGTKPSQLDKQKMLNLRNGSPKWMLNAKVCHEWSGIRARPTNEAAPLLKQLEPGLLINTGHYRNGVLLAPACAEWIGLQIEGQ</sequence>
<reference evidence="4" key="1">
    <citation type="journal article" date="2007" name="PLoS Genet.">
        <title>Patterns and implications of gene gain and loss in the evolution of Prochlorococcus.</title>
        <authorList>
            <person name="Kettler G.C."/>
            <person name="Martiny A.C."/>
            <person name="Huang K."/>
            <person name="Zucker J."/>
            <person name="Coleman M.L."/>
            <person name="Rodrigue S."/>
            <person name="Chen F."/>
            <person name="Lapidus A."/>
            <person name="Ferriera S."/>
            <person name="Johnson J."/>
            <person name="Steglich C."/>
            <person name="Church G.M."/>
            <person name="Richardson P."/>
            <person name="Chisholm S.W."/>
        </authorList>
    </citation>
    <scope>NUCLEOTIDE SEQUENCE [LARGE SCALE GENOMIC DNA]</scope>
    <source>
        <strain evidence="4">NATL1A</strain>
    </source>
</reference>
<dbReference type="EMBL" id="CP000553">
    <property type="protein sequence ID" value="ABM76741.1"/>
    <property type="molecule type" value="Genomic_DNA"/>
</dbReference>
<name>A2C5I1_PROM1</name>
<evidence type="ECO:0000259" key="2">
    <source>
        <dbReference type="Pfam" id="PF01266"/>
    </source>
</evidence>
<evidence type="ECO:0000313" key="4">
    <source>
        <dbReference type="Proteomes" id="UP000002592"/>
    </source>
</evidence>
<evidence type="ECO:0000256" key="1">
    <source>
        <dbReference type="ARBA" id="ARBA00023002"/>
    </source>
</evidence>
<dbReference type="GO" id="GO:0003884">
    <property type="term" value="F:D-amino-acid oxidase activity"/>
    <property type="evidence" value="ECO:0007669"/>
    <property type="project" value="UniProtKB-EC"/>
</dbReference>
<dbReference type="AlphaFoldDB" id="A2C5I1"/>
<evidence type="ECO:0000313" key="3">
    <source>
        <dbReference type="EMBL" id="ABM76741.1"/>
    </source>
</evidence>
<dbReference type="EC" id="1.4.3.3" evidence="3"/>
<dbReference type="Pfam" id="PF01266">
    <property type="entry name" value="DAO"/>
    <property type="match status" value="1"/>
</dbReference>
<gene>
    <name evidence="3" type="ordered locus">NATL1_21851</name>
</gene>
<dbReference type="HOGENOM" id="CLU_007884_4_5_3"/>
<dbReference type="Proteomes" id="UP000002592">
    <property type="component" value="Chromosome"/>
</dbReference>
<dbReference type="PANTHER" id="PTHR13847:SF289">
    <property type="entry name" value="GLYCINE OXIDASE"/>
    <property type="match status" value="1"/>
</dbReference>
<feature type="domain" description="FAD dependent oxidoreductase" evidence="2">
    <location>
        <begin position="15"/>
        <end position="363"/>
    </location>
</feature>
<dbReference type="SUPFAM" id="SSF51905">
    <property type="entry name" value="FAD/NAD(P)-binding domain"/>
    <property type="match status" value="1"/>
</dbReference>
<dbReference type="GO" id="GO:0005737">
    <property type="term" value="C:cytoplasm"/>
    <property type="evidence" value="ECO:0007669"/>
    <property type="project" value="TreeGrafter"/>
</dbReference>
<dbReference type="InterPro" id="IPR006076">
    <property type="entry name" value="FAD-dep_OxRdtase"/>
</dbReference>
<keyword evidence="1 3" id="KW-0560">Oxidoreductase</keyword>
<dbReference type="PANTHER" id="PTHR13847">
    <property type="entry name" value="SARCOSINE DEHYDROGENASE-RELATED"/>
    <property type="match status" value="1"/>
</dbReference>
<proteinExistence type="predicted"/>